<dbReference type="Gene3D" id="3.40.190.10">
    <property type="entry name" value="Periplasmic binding protein-like II"/>
    <property type="match status" value="1"/>
</dbReference>
<dbReference type="Gene3D" id="3.90.76.10">
    <property type="entry name" value="Dipeptide-binding Protein, Domain 1"/>
    <property type="match status" value="1"/>
</dbReference>
<evidence type="ECO:0000313" key="7">
    <source>
        <dbReference type="EMBL" id="MCC2130392.1"/>
    </source>
</evidence>
<dbReference type="SUPFAM" id="SSF53850">
    <property type="entry name" value="Periplasmic binding protein-like II"/>
    <property type="match status" value="1"/>
</dbReference>
<accession>A0AAE3AGY8</accession>
<protein>
    <submittedName>
        <fullName evidence="7">ABC transporter substrate-binding protein</fullName>
    </submittedName>
</protein>
<dbReference type="InterPro" id="IPR023765">
    <property type="entry name" value="SBP_5_CS"/>
</dbReference>
<evidence type="ECO:0000256" key="5">
    <source>
        <dbReference type="SAM" id="SignalP"/>
    </source>
</evidence>
<dbReference type="Proteomes" id="UP001199319">
    <property type="component" value="Unassembled WGS sequence"/>
</dbReference>
<feature type="signal peptide" evidence="5">
    <location>
        <begin position="1"/>
        <end position="24"/>
    </location>
</feature>
<evidence type="ECO:0000256" key="2">
    <source>
        <dbReference type="ARBA" id="ARBA00005695"/>
    </source>
</evidence>
<comment type="subcellular location">
    <subcellularLocation>
        <location evidence="1">Cell membrane</location>
        <topology evidence="1">Lipid-anchor</topology>
    </subcellularLocation>
</comment>
<dbReference type="PIRSF" id="PIRSF002741">
    <property type="entry name" value="MppA"/>
    <property type="match status" value="1"/>
</dbReference>
<dbReference type="GO" id="GO:0043190">
    <property type="term" value="C:ATP-binding cassette (ABC) transporter complex"/>
    <property type="evidence" value="ECO:0007669"/>
    <property type="project" value="InterPro"/>
</dbReference>
<evidence type="ECO:0000256" key="1">
    <source>
        <dbReference type="ARBA" id="ARBA00004193"/>
    </source>
</evidence>
<keyword evidence="4 5" id="KW-0732">Signal</keyword>
<sequence>MKKRTIAMFLSVALCLSVALTGCGADKSQQSNPSDDGKKSLTIAVLNDVVSLDPAVKDSGIEMQMASHLYDALVDYNADLSRKPGLAESWTVLDDGVTWEFKLRHGVKFSNGNDFNADDVVFSFERILNDPTLEMGVYLMRLQEVKKVDDYTVQLVTKIPYPVFDGSLVHIMMLDKETCEGLTSEEIAANPVGTGRYRLVEHVKESYIKLVRNDEYWGELPDAETVEFRVIANAATRTTALINGEVDFISNIPVMDVNRLENDPNVQVITNPSLSCNYMGFDQLNEHGSAGTDDPNPLLNVKVRQAIYHAIDIQTIIDTVMNGYATVANSYMPSICVGYNADAERPAYDPELAKQLLAEAGYPDGFYLRIDARNDSDVNADQVSQAIASYLEKVGIKAEVNLLPRASFYEKTSAENLQSSFFMAGWGDSSGEGMVIFNDMLYTYDGKPGMGEGNRGHYSNAEVDALLDQASVEPDQAKRAALVEQVDQIARDEAAYIPLFFKHNIFGVRAGIQYTPSCDDHILAWDFTF</sequence>
<dbReference type="AlphaFoldDB" id="A0AAE3AGY8"/>
<dbReference type="EMBL" id="JAJEPW010000046">
    <property type="protein sequence ID" value="MCC2130392.1"/>
    <property type="molecule type" value="Genomic_DNA"/>
</dbReference>
<gene>
    <name evidence="7" type="ORF">LKD37_12865</name>
</gene>
<dbReference type="PROSITE" id="PS01040">
    <property type="entry name" value="SBP_BACTERIAL_5"/>
    <property type="match status" value="1"/>
</dbReference>
<dbReference type="PANTHER" id="PTHR30290">
    <property type="entry name" value="PERIPLASMIC BINDING COMPONENT OF ABC TRANSPORTER"/>
    <property type="match status" value="1"/>
</dbReference>
<dbReference type="GO" id="GO:0042597">
    <property type="term" value="C:periplasmic space"/>
    <property type="evidence" value="ECO:0007669"/>
    <property type="project" value="UniProtKB-ARBA"/>
</dbReference>
<organism evidence="7 8">
    <name type="scientific">Brotocaccenecus cirricatena</name>
    <dbReference type="NCBI Taxonomy" id="3064195"/>
    <lineage>
        <taxon>Bacteria</taxon>
        <taxon>Bacillati</taxon>
        <taxon>Bacillota</taxon>
        <taxon>Clostridia</taxon>
        <taxon>Eubacteriales</taxon>
        <taxon>Oscillospiraceae</taxon>
        <taxon>Brotocaccenecus</taxon>
    </lineage>
</organism>
<name>A0AAE3AGY8_9FIRM</name>
<dbReference type="Pfam" id="PF00496">
    <property type="entry name" value="SBP_bac_5"/>
    <property type="match status" value="1"/>
</dbReference>
<dbReference type="InterPro" id="IPR000914">
    <property type="entry name" value="SBP_5_dom"/>
</dbReference>
<dbReference type="GO" id="GO:1904680">
    <property type="term" value="F:peptide transmembrane transporter activity"/>
    <property type="evidence" value="ECO:0007669"/>
    <property type="project" value="TreeGrafter"/>
</dbReference>
<dbReference type="CDD" id="cd08498">
    <property type="entry name" value="PBP2_NikA_DppA_OppA_like_2"/>
    <property type="match status" value="1"/>
</dbReference>
<dbReference type="InterPro" id="IPR030678">
    <property type="entry name" value="Peptide/Ni-bd"/>
</dbReference>
<dbReference type="Gene3D" id="3.10.105.10">
    <property type="entry name" value="Dipeptide-binding Protein, Domain 3"/>
    <property type="match status" value="1"/>
</dbReference>
<proteinExistence type="inferred from homology"/>
<feature type="domain" description="Solute-binding protein family 5" evidence="6">
    <location>
        <begin position="83"/>
        <end position="444"/>
    </location>
</feature>
<dbReference type="GO" id="GO:0015833">
    <property type="term" value="P:peptide transport"/>
    <property type="evidence" value="ECO:0007669"/>
    <property type="project" value="TreeGrafter"/>
</dbReference>
<feature type="chain" id="PRO_5042049821" evidence="5">
    <location>
        <begin position="25"/>
        <end position="529"/>
    </location>
</feature>
<dbReference type="PANTHER" id="PTHR30290:SF9">
    <property type="entry name" value="OLIGOPEPTIDE-BINDING PROTEIN APPA"/>
    <property type="match status" value="1"/>
</dbReference>
<evidence type="ECO:0000256" key="3">
    <source>
        <dbReference type="ARBA" id="ARBA00022448"/>
    </source>
</evidence>
<keyword evidence="3" id="KW-0813">Transport</keyword>
<dbReference type="RefSeq" id="WP_302929585.1">
    <property type="nucleotide sequence ID" value="NZ_JAJEPW010000046.1"/>
</dbReference>
<dbReference type="InterPro" id="IPR039424">
    <property type="entry name" value="SBP_5"/>
</dbReference>
<evidence type="ECO:0000259" key="6">
    <source>
        <dbReference type="Pfam" id="PF00496"/>
    </source>
</evidence>
<comment type="similarity">
    <text evidence="2">Belongs to the bacterial solute-binding protein 5 family.</text>
</comment>
<keyword evidence="8" id="KW-1185">Reference proteome</keyword>
<comment type="caution">
    <text evidence="7">The sequence shown here is derived from an EMBL/GenBank/DDBJ whole genome shotgun (WGS) entry which is preliminary data.</text>
</comment>
<evidence type="ECO:0000256" key="4">
    <source>
        <dbReference type="ARBA" id="ARBA00022729"/>
    </source>
</evidence>
<reference evidence="7" key="1">
    <citation type="submission" date="2021-10" db="EMBL/GenBank/DDBJ databases">
        <title>Anaerobic single-cell dispensing facilitates the cultivation of human gut bacteria.</title>
        <authorList>
            <person name="Afrizal A."/>
        </authorList>
    </citation>
    <scope>NUCLEOTIDE SEQUENCE</scope>
    <source>
        <strain evidence="7">CLA-AA-H272</strain>
    </source>
</reference>
<dbReference type="PROSITE" id="PS51257">
    <property type="entry name" value="PROKAR_LIPOPROTEIN"/>
    <property type="match status" value="1"/>
</dbReference>
<evidence type="ECO:0000313" key="8">
    <source>
        <dbReference type="Proteomes" id="UP001199319"/>
    </source>
</evidence>